<proteinExistence type="predicted"/>
<protein>
    <submittedName>
        <fullName evidence="2">Uncharacterized protein</fullName>
    </submittedName>
</protein>
<dbReference type="EMBL" id="RSAS01000961">
    <property type="protein sequence ID" value="RRR65361.1"/>
    <property type="molecule type" value="Genomic_DNA"/>
</dbReference>
<organism evidence="2 3">
    <name type="scientific">Candidatus Viridilinea halotolerans</name>
    <dbReference type="NCBI Taxonomy" id="2491704"/>
    <lineage>
        <taxon>Bacteria</taxon>
        <taxon>Bacillati</taxon>
        <taxon>Chloroflexota</taxon>
        <taxon>Chloroflexia</taxon>
        <taxon>Chloroflexales</taxon>
        <taxon>Chloroflexineae</taxon>
        <taxon>Oscillochloridaceae</taxon>
        <taxon>Candidatus Viridilinea</taxon>
    </lineage>
</organism>
<feature type="compositionally biased region" description="Polar residues" evidence="1">
    <location>
        <begin position="1"/>
        <end position="12"/>
    </location>
</feature>
<sequence>MNSPSSQVSNADNGVAAPQEEPTAMQGGLSFTATAAALRRTESRQDDDPLDATATLTTTVLLDTPTPTIQSPLERTAAPTPMPLIRVQDGFVQRDGAVTYAFVARNPNPAQSLRDTKYQVAAYDANGVVLGISGDTINEIGPGQELGIVNSMQIAAQVEVSRIEVQLRDGQVFEQPSFLAELTVTNPAFIPGDQTSVTGTVNNGRDRDVERVTVFAITYNGQRIVGGGSASVAFVPANGQAPVSIPVVTSDEVTHAGFWVVLSTTTTEP</sequence>
<dbReference type="Proteomes" id="UP000280307">
    <property type="component" value="Unassembled WGS sequence"/>
</dbReference>
<reference evidence="2 3" key="1">
    <citation type="submission" date="2018-12" db="EMBL/GenBank/DDBJ databases">
        <title>Genome Sequence of Candidatus Viridilinea halotolerans isolated from saline sulfide-rich spring.</title>
        <authorList>
            <person name="Grouzdev D.S."/>
            <person name="Burganskaya E.I."/>
            <person name="Krutkina M.S."/>
            <person name="Sukhacheva M.V."/>
            <person name="Gorlenko V.M."/>
        </authorList>
    </citation>
    <scope>NUCLEOTIDE SEQUENCE [LARGE SCALE GENOMIC DNA]</scope>
    <source>
        <strain evidence="2">Chok-6</strain>
    </source>
</reference>
<evidence type="ECO:0000313" key="3">
    <source>
        <dbReference type="Proteomes" id="UP000280307"/>
    </source>
</evidence>
<accession>A0A426TQ78</accession>
<evidence type="ECO:0000313" key="2">
    <source>
        <dbReference type="EMBL" id="RRR65361.1"/>
    </source>
</evidence>
<dbReference type="AlphaFoldDB" id="A0A426TQ78"/>
<comment type="caution">
    <text evidence="2">The sequence shown here is derived from an EMBL/GenBank/DDBJ whole genome shotgun (WGS) entry which is preliminary data.</text>
</comment>
<gene>
    <name evidence="2" type="ORF">EI684_23380</name>
</gene>
<name>A0A426TQ78_9CHLR</name>
<evidence type="ECO:0000256" key="1">
    <source>
        <dbReference type="SAM" id="MobiDB-lite"/>
    </source>
</evidence>
<feature type="region of interest" description="Disordered" evidence="1">
    <location>
        <begin position="1"/>
        <end position="35"/>
    </location>
</feature>